<dbReference type="PANTHER" id="PTHR33449:SF1">
    <property type="entry name" value="NUCLEOID-ASSOCIATED PROTEIN YBAB"/>
    <property type="match status" value="1"/>
</dbReference>
<dbReference type="NCBIfam" id="TIGR00103">
    <property type="entry name" value="DNA_YbaB_EbfC"/>
    <property type="match status" value="1"/>
</dbReference>
<dbReference type="GO" id="GO:0005829">
    <property type="term" value="C:cytosol"/>
    <property type="evidence" value="ECO:0007669"/>
    <property type="project" value="TreeGrafter"/>
</dbReference>
<evidence type="ECO:0008006" key="4">
    <source>
        <dbReference type="Google" id="ProtNLM"/>
    </source>
</evidence>
<dbReference type="InterPro" id="IPR036894">
    <property type="entry name" value="YbaB-like_sf"/>
</dbReference>
<reference evidence="3" key="1">
    <citation type="submission" date="2018-05" db="EMBL/GenBank/DDBJ databases">
        <authorList>
            <person name="Lanie J.A."/>
            <person name="Ng W.-L."/>
            <person name="Kazmierczak K.M."/>
            <person name="Andrzejewski T.M."/>
            <person name="Davidsen T.M."/>
            <person name="Wayne K.J."/>
            <person name="Tettelin H."/>
            <person name="Glass J.I."/>
            <person name="Rusch D."/>
            <person name="Podicherti R."/>
            <person name="Tsui H.-C.T."/>
            <person name="Winkler M.E."/>
        </authorList>
    </citation>
    <scope>NUCLEOTIDE SEQUENCE</scope>
</reference>
<accession>A0A382DCR3</accession>
<organism evidence="3">
    <name type="scientific">marine metagenome</name>
    <dbReference type="NCBI Taxonomy" id="408172"/>
    <lineage>
        <taxon>unclassified sequences</taxon>
        <taxon>metagenomes</taxon>
        <taxon>ecological metagenomes</taxon>
    </lineage>
</organism>
<dbReference type="InterPro" id="IPR004401">
    <property type="entry name" value="YbaB/EbfC"/>
</dbReference>
<evidence type="ECO:0000313" key="3">
    <source>
        <dbReference type="EMBL" id="SVB35451.1"/>
    </source>
</evidence>
<keyword evidence="2" id="KW-0175">Coiled coil</keyword>
<dbReference type="GO" id="GO:0003677">
    <property type="term" value="F:DNA binding"/>
    <property type="evidence" value="ECO:0007669"/>
    <property type="project" value="UniProtKB-KW"/>
</dbReference>
<dbReference type="PANTHER" id="PTHR33449">
    <property type="entry name" value="NUCLEOID-ASSOCIATED PROTEIN YBAB"/>
    <property type="match status" value="1"/>
</dbReference>
<evidence type="ECO:0000256" key="2">
    <source>
        <dbReference type="SAM" id="Coils"/>
    </source>
</evidence>
<dbReference type="Pfam" id="PF02575">
    <property type="entry name" value="YbaB_DNA_bd"/>
    <property type="match status" value="1"/>
</dbReference>
<dbReference type="Gene3D" id="3.30.1310.10">
    <property type="entry name" value="Nucleoid-associated protein YbaB-like domain"/>
    <property type="match status" value="1"/>
</dbReference>
<keyword evidence="1" id="KW-0238">DNA-binding</keyword>
<sequence>MVGVGKLLKQAQKMQKKMEEAQESLAQEVFEVSGGGGAVAVKINGQGEFQDLSLDPEFLKEDPDFVSEAILQAIRDAAEEAKKRSEAAMGDLTGGLQMPGLF</sequence>
<dbReference type="AlphaFoldDB" id="A0A382DCR3"/>
<name>A0A382DCR3_9ZZZZ</name>
<feature type="coiled-coil region" evidence="2">
    <location>
        <begin position="4"/>
        <end position="31"/>
    </location>
</feature>
<dbReference type="HAMAP" id="MF_00274">
    <property type="entry name" value="DNA_YbaB_EbfC"/>
    <property type="match status" value="1"/>
</dbReference>
<dbReference type="PIRSF" id="PIRSF004555">
    <property type="entry name" value="UCP004555"/>
    <property type="match status" value="1"/>
</dbReference>
<proteinExistence type="inferred from homology"/>
<dbReference type="EMBL" id="UINC01038434">
    <property type="protein sequence ID" value="SVB35451.1"/>
    <property type="molecule type" value="Genomic_DNA"/>
</dbReference>
<protein>
    <recommendedName>
        <fullName evidence="4">Nucleoid-associated protein</fullName>
    </recommendedName>
</protein>
<evidence type="ECO:0000256" key="1">
    <source>
        <dbReference type="ARBA" id="ARBA00023125"/>
    </source>
</evidence>
<dbReference type="SUPFAM" id="SSF82607">
    <property type="entry name" value="YbaB-like"/>
    <property type="match status" value="1"/>
</dbReference>
<gene>
    <name evidence="3" type="ORF">METZ01_LOCUS188305</name>
</gene>